<dbReference type="EMBL" id="SBKP01000006">
    <property type="protein sequence ID" value="RXR28967.1"/>
    <property type="molecule type" value="Genomic_DNA"/>
</dbReference>
<comment type="caution">
    <text evidence="1">The sequence shown here is derived from an EMBL/GenBank/DDBJ whole genome shotgun (WGS) entry which is preliminary data.</text>
</comment>
<reference evidence="2" key="1">
    <citation type="submission" date="2019-01" db="EMBL/GenBank/DDBJ databases">
        <title>Cytophagaceae bacterium strain CAR-16.</title>
        <authorList>
            <person name="Chen W.-M."/>
        </authorList>
    </citation>
    <scope>NUCLEOTIDE SEQUENCE [LARGE SCALE GENOMIC DNA]</scope>
    <source>
        <strain evidence="2">CHR27</strain>
    </source>
</reference>
<organism evidence="1 2">
    <name type="scientific">Sphingobium fluviale</name>
    <dbReference type="NCBI Taxonomy" id="2506423"/>
    <lineage>
        <taxon>Bacteria</taxon>
        <taxon>Pseudomonadati</taxon>
        <taxon>Pseudomonadota</taxon>
        <taxon>Alphaproteobacteria</taxon>
        <taxon>Sphingomonadales</taxon>
        <taxon>Sphingomonadaceae</taxon>
        <taxon>Sphingobium</taxon>
    </lineage>
</organism>
<gene>
    <name evidence="1" type="ORF">EQG66_07770</name>
</gene>
<dbReference type="CDD" id="cd11304">
    <property type="entry name" value="Cadherin_repeat"/>
    <property type="match status" value="1"/>
</dbReference>
<dbReference type="OrthoDB" id="5469761at2"/>
<keyword evidence="2" id="KW-1185">Reference proteome</keyword>
<name>A0A4Q1KHD2_9SPHN</name>
<sequence length="271" mass="26882">MTLLLAQLKMLTTGSPGGVVLPATLQNLTLSSSSVPENTAPGAAIGLLSGRTPGSTITLIDDAGNRFALNGAANGIVTGLTALNFEAGVSHSIIVEETLATAVVPTRQSTIAITVTNVLDTILSPLSLSATTISEAAAPGAVIGALGGTTAGASPSLVDGHGGRVALIGTDLVVGATDIDALATPTLTVIVRQTHPDAALPLDTTFVIDVERVNASLTVTGTLDPAQFNVAYSDSLTVSGGTVPYSVSGLPPYGISATIIGGTISFTGTPR</sequence>
<dbReference type="AlphaFoldDB" id="A0A4Q1KHD2"/>
<accession>A0A4Q1KHD2</accession>
<dbReference type="RefSeq" id="WP_129404031.1">
    <property type="nucleotide sequence ID" value="NZ_SBKP01000006.1"/>
</dbReference>
<protein>
    <submittedName>
        <fullName evidence="1">Cadherin repeat domain-containing protein</fullName>
    </submittedName>
</protein>
<proteinExistence type="predicted"/>
<evidence type="ECO:0000313" key="2">
    <source>
        <dbReference type="Proteomes" id="UP000290958"/>
    </source>
</evidence>
<dbReference type="Proteomes" id="UP000290958">
    <property type="component" value="Unassembled WGS sequence"/>
</dbReference>
<evidence type="ECO:0000313" key="1">
    <source>
        <dbReference type="EMBL" id="RXR28967.1"/>
    </source>
</evidence>